<name>A0ABT9N9N1_9ACTO</name>
<reference evidence="2 3" key="1">
    <citation type="submission" date="2023-07" db="EMBL/GenBank/DDBJ databases">
        <title>Sequencing the genomes of 1000 actinobacteria strains.</title>
        <authorList>
            <person name="Klenk H.-P."/>
        </authorList>
    </citation>
    <scope>NUCLEOTIDE SEQUENCE [LARGE SCALE GENOMIC DNA]</scope>
    <source>
        <strain evidence="2 3">DSM 102162</strain>
    </source>
</reference>
<evidence type="ECO:0000313" key="3">
    <source>
        <dbReference type="Proteomes" id="UP001235966"/>
    </source>
</evidence>
<protein>
    <submittedName>
        <fullName evidence="2">Uncharacterized protein</fullName>
    </submittedName>
</protein>
<gene>
    <name evidence="2" type="ORF">J2S49_000002</name>
</gene>
<dbReference type="EMBL" id="JAUSQW010000001">
    <property type="protein sequence ID" value="MDP9799926.1"/>
    <property type="molecule type" value="Genomic_DNA"/>
</dbReference>
<organism evidence="2 3">
    <name type="scientific">Arcanobacterium wilhelmae</name>
    <dbReference type="NCBI Taxonomy" id="1803177"/>
    <lineage>
        <taxon>Bacteria</taxon>
        <taxon>Bacillati</taxon>
        <taxon>Actinomycetota</taxon>
        <taxon>Actinomycetes</taxon>
        <taxon>Actinomycetales</taxon>
        <taxon>Actinomycetaceae</taxon>
        <taxon>Arcanobacterium</taxon>
    </lineage>
</organism>
<feature type="region of interest" description="Disordered" evidence="1">
    <location>
        <begin position="1"/>
        <end position="33"/>
    </location>
</feature>
<accession>A0ABT9N9N1</accession>
<dbReference type="Proteomes" id="UP001235966">
    <property type="component" value="Unassembled WGS sequence"/>
</dbReference>
<evidence type="ECO:0000256" key="1">
    <source>
        <dbReference type="SAM" id="MobiDB-lite"/>
    </source>
</evidence>
<feature type="compositionally biased region" description="Polar residues" evidence="1">
    <location>
        <begin position="7"/>
        <end position="33"/>
    </location>
</feature>
<keyword evidence="3" id="KW-1185">Reference proteome</keyword>
<proteinExistence type="predicted"/>
<comment type="caution">
    <text evidence="2">The sequence shown here is derived from an EMBL/GenBank/DDBJ whole genome shotgun (WGS) entry which is preliminary data.</text>
</comment>
<evidence type="ECO:0000313" key="2">
    <source>
        <dbReference type="EMBL" id="MDP9799926.1"/>
    </source>
</evidence>
<sequence>MTMRSFPHTNSRFPHPSRQNRLTRPPTATSTHSMLKMLTGLHVTSRTPAR</sequence>